<dbReference type="PANTHER" id="PTHR35040">
    <property type="match status" value="1"/>
</dbReference>
<dbReference type="PANTHER" id="PTHR35040:SF9">
    <property type="entry name" value="4-LIKE CELL SURFACE PROTEIN, PUTATIVE (AFU_ORTHOLOGUE AFUA_4G14080)-RELATED"/>
    <property type="match status" value="1"/>
</dbReference>
<dbReference type="Proteomes" id="UP000053317">
    <property type="component" value="Unassembled WGS sequence"/>
</dbReference>
<sequence>MDLTPETPEYKLPALEFQNKHLTSVKFTPRAKLNPKLLGNDLAQDNFPAMTARRRSSAMQTHAFVLVPLYIYPEAGKWDPLYTAISEYPTLLFSIVINPQNGPGGSPGSFPDANYMNGISTLRSYPNVQLLGYVHTSGTARPMRQIESDLLTYATWSSHPRVRLALDGVFIDECPSDDLSSTIEYMRAVCTFARHTIAGAHLTFNPGVPVPEVYYSLADTIVTFEDHHNKLSTDVAKFPFDHIPDSVRCRCAFLIHDYKGDDRKQADLVTTIVGRMGIPGLFITTHSYERWSELWEDFVDDLSDVKVGIKYEEEPKGWKKLMGRLLRD</sequence>
<name>A0A0G2EKE1_PHACM</name>
<reference evidence="1 2" key="2">
    <citation type="submission" date="2015-05" db="EMBL/GenBank/DDBJ databases">
        <authorList>
            <person name="Morales-Cruz A."/>
            <person name="Amrine K.C."/>
            <person name="Cantu D."/>
        </authorList>
    </citation>
    <scope>NUCLEOTIDE SEQUENCE [LARGE SCALE GENOMIC DNA]</scope>
    <source>
        <strain evidence="1">UCRPC4</strain>
    </source>
</reference>
<dbReference type="InterPro" id="IPR021986">
    <property type="entry name" value="Spherulin4"/>
</dbReference>
<accession>A0A0G2EKE1</accession>
<dbReference type="OrthoDB" id="5342184at2759"/>
<dbReference type="Pfam" id="PF12138">
    <property type="entry name" value="Spherulin4"/>
    <property type="match status" value="1"/>
</dbReference>
<protein>
    <submittedName>
        <fullName evidence="1">Putative cell surface spherulin 4-like protein</fullName>
    </submittedName>
</protein>
<organism evidence="1 2">
    <name type="scientific">Phaeomoniella chlamydospora</name>
    <name type="common">Phaeoacremonium chlamydosporum</name>
    <dbReference type="NCBI Taxonomy" id="158046"/>
    <lineage>
        <taxon>Eukaryota</taxon>
        <taxon>Fungi</taxon>
        <taxon>Dikarya</taxon>
        <taxon>Ascomycota</taxon>
        <taxon>Pezizomycotina</taxon>
        <taxon>Eurotiomycetes</taxon>
        <taxon>Chaetothyriomycetidae</taxon>
        <taxon>Phaeomoniellales</taxon>
        <taxon>Phaeomoniellaceae</taxon>
        <taxon>Phaeomoniella</taxon>
    </lineage>
</organism>
<proteinExistence type="predicted"/>
<reference evidence="1 2" key="1">
    <citation type="submission" date="2015-05" db="EMBL/GenBank/DDBJ databases">
        <title>Distinctive expansion of gene families associated with plant cell wall degradation and secondary metabolism in the genomes of grapevine trunk pathogens.</title>
        <authorList>
            <person name="Lawrence D.P."/>
            <person name="Travadon R."/>
            <person name="Rolshausen P.E."/>
            <person name="Baumgartner K."/>
        </authorList>
    </citation>
    <scope>NUCLEOTIDE SEQUENCE [LARGE SCALE GENOMIC DNA]</scope>
    <source>
        <strain evidence="1">UCRPC4</strain>
    </source>
</reference>
<gene>
    <name evidence="1" type="ORF">UCRPC4_g03269</name>
</gene>
<keyword evidence="2" id="KW-1185">Reference proteome</keyword>
<evidence type="ECO:0000313" key="2">
    <source>
        <dbReference type="Proteomes" id="UP000053317"/>
    </source>
</evidence>
<comment type="caution">
    <text evidence="1">The sequence shown here is derived from an EMBL/GenBank/DDBJ whole genome shotgun (WGS) entry which is preliminary data.</text>
</comment>
<evidence type="ECO:0000313" key="1">
    <source>
        <dbReference type="EMBL" id="KKY22651.1"/>
    </source>
</evidence>
<dbReference type="EMBL" id="LCWF01000075">
    <property type="protein sequence ID" value="KKY22651.1"/>
    <property type="molecule type" value="Genomic_DNA"/>
</dbReference>
<dbReference type="AlphaFoldDB" id="A0A0G2EKE1"/>